<dbReference type="Gene3D" id="1.10.10.10">
    <property type="entry name" value="Winged helix-like DNA-binding domain superfamily/Winged helix DNA-binding domain"/>
    <property type="match status" value="1"/>
</dbReference>
<keyword evidence="2" id="KW-1185">Reference proteome</keyword>
<dbReference type="GO" id="GO:0006508">
    <property type="term" value="P:proteolysis"/>
    <property type="evidence" value="ECO:0007669"/>
    <property type="project" value="InterPro"/>
</dbReference>
<dbReference type="AlphaFoldDB" id="A0A3G9JA36"/>
<dbReference type="Proteomes" id="UP000275368">
    <property type="component" value="Chromosome"/>
</dbReference>
<sequence>MKLTEKNKEVGIAIQKFMSKHGQAPTVREIGKMLRINVGPVYVHLTRLKEMDIIEWDPEQSRTFRILQPEQLVLAPPMEF</sequence>
<dbReference type="Pfam" id="PF01726">
    <property type="entry name" value="LexA_DNA_bind"/>
    <property type="match status" value="1"/>
</dbReference>
<accession>A0A3G9JA36</accession>
<dbReference type="InterPro" id="IPR036390">
    <property type="entry name" value="WH_DNA-bd_sf"/>
</dbReference>
<dbReference type="InterPro" id="IPR036388">
    <property type="entry name" value="WH-like_DNA-bd_sf"/>
</dbReference>
<gene>
    <name evidence="1" type="ORF">Back11_11940</name>
</gene>
<organism evidence="1 2">
    <name type="scientific">Paenibacillus baekrokdamisoli</name>
    <dbReference type="NCBI Taxonomy" id="1712516"/>
    <lineage>
        <taxon>Bacteria</taxon>
        <taxon>Bacillati</taxon>
        <taxon>Bacillota</taxon>
        <taxon>Bacilli</taxon>
        <taxon>Bacillales</taxon>
        <taxon>Paenibacillaceae</taxon>
        <taxon>Paenibacillus</taxon>
    </lineage>
</organism>
<name>A0A3G9JA36_9BACL</name>
<proteinExistence type="predicted"/>
<dbReference type="OrthoDB" id="1956263at2"/>
<reference evidence="1 2" key="1">
    <citation type="submission" date="2018-11" db="EMBL/GenBank/DDBJ databases">
        <title>Complete genome sequence of Paenibacillus baekrokdamisoli strain KCTC 33723.</title>
        <authorList>
            <person name="Kang S.W."/>
            <person name="Lee K.C."/>
            <person name="Kim K.K."/>
            <person name="Kim J.S."/>
            <person name="Kim D.S."/>
            <person name="Ko S.H."/>
            <person name="Yang S.H."/>
            <person name="Lee J.S."/>
        </authorList>
    </citation>
    <scope>NUCLEOTIDE SEQUENCE [LARGE SCALE GENOMIC DNA]</scope>
    <source>
        <strain evidence="1 2">KCTC 33723</strain>
    </source>
</reference>
<dbReference type="RefSeq" id="WP_125654493.1">
    <property type="nucleotide sequence ID" value="NZ_AP019308.1"/>
</dbReference>
<dbReference type="GO" id="GO:0004252">
    <property type="term" value="F:serine-type endopeptidase activity"/>
    <property type="evidence" value="ECO:0007669"/>
    <property type="project" value="InterPro"/>
</dbReference>
<evidence type="ECO:0000313" key="1">
    <source>
        <dbReference type="EMBL" id="BBH19849.1"/>
    </source>
</evidence>
<dbReference type="SUPFAM" id="SSF46785">
    <property type="entry name" value="Winged helix' DNA-binding domain"/>
    <property type="match status" value="1"/>
</dbReference>
<dbReference type="InterPro" id="IPR006199">
    <property type="entry name" value="LexA_DNA-bd_dom"/>
</dbReference>
<evidence type="ECO:0000313" key="2">
    <source>
        <dbReference type="Proteomes" id="UP000275368"/>
    </source>
</evidence>
<protein>
    <submittedName>
        <fullName evidence="1">Uncharacterized protein</fullName>
    </submittedName>
</protein>
<dbReference type="KEGG" id="pbk:Back11_11940"/>
<dbReference type="EMBL" id="AP019308">
    <property type="protein sequence ID" value="BBH19849.1"/>
    <property type="molecule type" value="Genomic_DNA"/>
</dbReference>